<feature type="compositionally biased region" description="Basic and acidic residues" evidence="1">
    <location>
        <begin position="20"/>
        <end position="37"/>
    </location>
</feature>
<name>A0A6C0F9I0_9ZZZZ</name>
<feature type="compositionally biased region" description="Basic and acidic residues" evidence="1">
    <location>
        <begin position="1"/>
        <end position="11"/>
    </location>
</feature>
<protein>
    <submittedName>
        <fullName evidence="2">Uncharacterized protein</fullName>
    </submittedName>
</protein>
<sequence>MISKGKEESVRQIKKPRKPSKGEKSEKSLVRPGVDKK</sequence>
<evidence type="ECO:0000256" key="1">
    <source>
        <dbReference type="SAM" id="MobiDB-lite"/>
    </source>
</evidence>
<dbReference type="AlphaFoldDB" id="A0A6C0F9I0"/>
<feature type="region of interest" description="Disordered" evidence="1">
    <location>
        <begin position="1"/>
        <end position="37"/>
    </location>
</feature>
<accession>A0A6C0F9I0</accession>
<dbReference type="EMBL" id="MN738832">
    <property type="protein sequence ID" value="QHT38507.1"/>
    <property type="molecule type" value="Genomic_DNA"/>
</dbReference>
<proteinExistence type="predicted"/>
<evidence type="ECO:0000313" key="2">
    <source>
        <dbReference type="EMBL" id="QHT38507.1"/>
    </source>
</evidence>
<reference evidence="2" key="1">
    <citation type="journal article" date="2020" name="Nature">
        <title>Giant virus diversity and host interactions through global metagenomics.</title>
        <authorList>
            <person name="Schulz F."/>
            <person name="Roux S."/>
            <person name="Paez-Espino D."/>
            <person name="Jungbluth S."/>
            <person name="Walsh D.A."/>
            <person name="Denef V.J."/>
            <person name="McMahon K.D."/>
            <person name="Konstantinidis K.T."/>
            <person name="Eloe-Fadrosh E.A."/>
            <person name="Kyrpides N.C."/>
            <person name="Woyke T."/>
        </authorList>
    </citation>
    <scope>NUCLEOTIDE SEQUENCE</scope>
    <source>
        <strain evidence="2">GVMAG-S-ERX556106-38</strain>
    </source>
</reference>
<organism evidence="2">
    <name type="scientific">viral metagenome</name>
    <dbReference type="NCBI Taxonomy" id="1070528"/>
    <lineage>
        <taxon>unclassified sequences</taxon>
        <taxon>metagenomes</taxon>
        <taxon>organismal metagenomes</taxon>
    </lineage>
</organism>